<organism evidence="1 2">
    <name type="scientific">Wickerhamomyces pijperi</name>
    <name type="common">Yeast</name>
    <name type="synonym">Pichia pijperi</name>
    <dbReference type="NCBI Taxonomy" id="599730"/>
    <lineage>
        <taxon>Eukaryota</taxon>
        <taxon>Fungi</taxon>
        <taxon>Dikarya</taxon>
        <taxon>Ascomycota</taxon>
        <taxon>Saccharomycotina</taxon>
        <taxon>Saccharomycetes</taxon>
        <taxon>Phaffomycetales</taxon>
        <taxon>Wickerhamomycetaceae</taxon>
        <taxon>Wickerhamomyces</taxon>
    </lineage>
</organism>
<protein>
    <submittedName>
        <fullName evidence="1">Uncharacterized protein</fullName>
    </submittedName>
</protein>
<evidence type="ECO:0000313" key="1">
    <source>
        <dbReference type="EMBL" id="KAH3686135.1"/>
    </source>
</evidence>
<proteinExistence type="predicted"/>
<comment type="caution">
    <text evidence="1">The sequence shown here is derived from an EMBL/GenBank/DDBJ whole genome shotgun (WGS) entry which is preliminary data.</text>
</comment>
<dbReference type="EMBL" id="JAEUBG010001600">
    <property type="protein sequence ID" value="KAH3686135.1"/>
    <property type="molecule type" value="Genomic_DNA"/>
</dbReference>
<accession>A0A9P8TPD9</accession>
<dbReference type="AlphaFoldDB" id="A0A9P8TPD9"/>
<name>A0A9P8TPD9_WICPI</name>
<evidence type="ECO:0000313" key="2">
    <source>
        <dbReference type="Proteomes" id="UP000774326"/>
    </source>
</evidence>
<reference evidence="1" key="1">
    <citation type="journal article" date="2021" name="Open Biol.">
        <title>Shared evolutionary footprints suggest mitochondrial oxidative damage underlies multiple complex I losses in fungi.</title>
        <authorList>
            <person name="Schikora-Tamarit M.A."/>
            <person name="Marcet-Houben M."/>
            <person name="Nosek J."/>
            <person name="Gabaldon T."/>
        </authorList>
    </citation>
    <scope>NUCLEOTIDE SEQUENCE</scope>
    <source>
        <strain evidence="1">CBS2887</strain>
    </source>
</reference>
<dbReference type="Proteomes" id="UP000774326">
    <property type="component" value="Unassembled WGS sequence"/>
</dbReference>
<reference evidence="1" key="2">
    <citation type="submission" date="2021-01" db="EMBL/GenBank/DDBJ databases">
        <authorList>
            <person name="Schikora-Tamarit M.A."/>
        </authorList>
    </citation>
    <scope>NUCLEOTIDE SEQUENCE</scope>
    <source>
        <strain evidence="1">CBS2887</strain>
    </source>
</reference>
<gene>
    <name evidence="1" type="ORF">WICPIJ_002891</name>
</gene>
<sequence length="78" mass="9040">MTQSGGPENLVSMMLPSIGSSNVLENMSESMKAHKEIYDYISTNSYKATEKSEEIFQFLTKTQFMNFFKTKIDPKWWS</sequence>
<keyword evidence="2" id="KW-1185">Reference proteome</keyword>